<dbReference type="Pfam" id="PF14023">
    <property type="entry name" value="Bestrophin-like"/>
    <property type="match status" value="1"/>
</dbReference>
<reference evidence="2 3" key="1">
    <citation type="journal article" date="2017" name="Int. J. Syst. Evol. Microbiol.">
        <title>Achromobacter aloeverae sp. nov., isolated from the root of Aloe vera (L.) Burm.f.</title>
        <authorList>
            <person name="Kuncharoen N."/>
            <person name="Muramatsu Y."/>
            <person name="Shibata C."/>
            <person name="Kamakura Y."/>
            <person name="Nakagawa Y."/>
            <person name="Tanasupawat S."/>
        </authorList>
    </citation>
    <scope>NUCLEOTIDE SEQUENCE [LARGE SCALE GENOMIC DNA]</scope>
    <source>
        <strain evidence="2 3">AVA-1</strain>
    </source>
</reference>
<keyword evidence="1" id="KW-1133">Transmembrane helix</keyword>
<name>A0A4V1MSK7_9BURK</name>
<proteinExistence type="predicted"/>
<dbReference type="RefSeq" id="WP_129148344.1">
    <property type="nucleotide sequence ID" value="NZ_JBHSDO010000016.1"/>
</dbReference>
<keyword evidence="3" id="KW-1185">Reference proteome</keyword>
<dbReference type="AlphaFoldDB" id="A0A4V1MSK7"/>
<protein>
    <recommendedName>
        <fullName evidence="4">DUF4239 domain-containing protein</fullName>
    </recommendedName>
</protein>
<evidence type="ECO:0008006" key="4">
    <source>
        <dbReference type="Google" id="ProtNLM"/>
    </source>
</evidence>
<feature type="transmembrane region" description="Helical" evidence="1">
    <location>
        <begin position="41"/>
        <end position="63"/>
    </location>
</feature>
<dbReference type="InterPro" id="IPR025333">
    <property type="entry name" value="DUF4239"/>
</dbReference>
<feature type="transmembrane region" description="Helical" evidence="1">
    <location>
        <begin position="179"/>
        <end position="202"/>
    </location>
</feature>
<evidence type="ECO:0000313" key="2">
    <source>
        <dbReference type="EMBL" id="RXN92380.1"/>
    </source>
</evidence>
<dbReference type="OrthoDB" id="116415at2"/>
<organism evidence="2 3">
    <name type="scientific">Achromobacter aloeverae</name>
    <dbReference type="NCBI Taxonomy" id="1750518"/>
    <lineage>
        <taxon>Bacteria</taxon>
        <taxon>Pseudomonadati</taxon>
        <taxon>Pseudomonadota</taxon>
        <taxon>Betaproteobacteria</taxon>
        <taxon>Burkholderiales</taxon>
        <taxon>Alcaligenaceae</taxon>
        <taxon>Achromobacter</taxon>
    </lineage>
</organism>
<keyword evidence="1" id="KW-0472">Membrane</keyword>
<dbReference type="Proteomes" id="UP000290849">
    <property type="component" value="Unassembled WGS sequence"/>
</dbReference>
<evidence type="ECO:0000256" key="1">
    <source>
        <dbReference type="SAM" id="Phobius"/>
    </source>
</evidence>
<dbReference type="EMBL" id="PYAL01000001">
    <property type="protein sequence ID" value="RXN92380.1"/>
    <property type="molecule type" value="Genomic_DNA"/>
</dbReference>
<evidence type="ECO:0000313" key="3">
    <source>
        <dbReference type="Proteomes" id="UP000290849"/>
    </source>
</evidence>
<feature type="transmembrane region" description="Helical" evidence="1">
    <location>
        <begin position="208"/>
        <end position="226"/>
    </location>
</feature>
<accession>A0A4V1MSK7</accession>
<comment type="caution">
    <text evidence="2">The sequence shown here is derived from an EMBL/GenBank/DDBJ whole genome shotgun (WGS) entry which is preliminary data.</text>
</comment>
<keyword evidence="1" id="KW-0812">Transmembrane</keyword>
<gene>
    <name evidence="2" type="ORF">C7R54_01055</name>
</gene>
<sequence>MNYPLVLAGLALGFFVLLLGAISLGKRMRAGHDEKGSAGGAVVEGAVFALLGLLVAFTFSGAAQRMAERRNLLAQEVNDIGTAWLRIDLMAADAQPRLREQFRAYVDARIDYYRHVADLDSRDAIAARVSGLQTEIWRTSMQAAATSVPPYAVSYIGAVNDMFDVASAQTVAQKVHPPIATYAFLGLLALVCGVLAGMNLAAAGRGGVLHQFIFAAVMTAALYIIVDFEFPRIGVIRIDQSDVLLVAQRQSMVDPPGAAR</sequence>